<comment type="caution">
    <text evidence="2">The sequence shown here is derived from an EMBL/GenBank/DDBJ whole genome shotgun (WGS) entry which is preliminary data.</text>
</comment>
<protein>
    <submittedName>
        <fullName evidence="2">Uncharacterized protein</fullName>
    </submittedName>
</protein>
<feature type="compositionally biased region" description="Low complexity" evidence="1">
    <location>
        <begin position="225"/>
        <end position="239"/>
    </location>
</feature>
<reference evidence="2" key="1">
    <citation type="submission" date="2020-11" db="EMBL/GenBank/DDBJ databases">
        <title>Adaptations for nitrogen fixation in a non-lichenized fungal sporocarp promotes dispersal by wood-feeding termites.</title>
        <authorList>
            <consortium name="DOE Joint Genome Institute"/>
            <person name="Koch R.A."/>
            <person name="Yoon G."/>
            <person name="Arayal U."/>
            <person name="Lail K."/>
            <person name="Amirebrahimi M."/>
            <person name="Labutti K."/>
            <person name="Lipzen A."/>
            <person name="Riley R."/>
            <person name="Barry K."/>
            <person name="Henrissat B."/>
            <person name="Grigoriev I.V."/>
            <person name="Herr J.R."/>
            <person name="Aime M.C."/>
        </authorList>
    </citation>
    <scope>NUCLEOTIDE SEQUENCE</scope>
    <source>
        <strain evidence="2">MCA 3950</strain>
    </source>
</reference>
<feature type="region of interest" description="Disordered" evidence="1">
    <location>
        <begin position="355"/>
        <end position="383"/>
    </location>
</feature>
<keyword evidence="3" id="KW-1185">Reference proteome</keyword>
<feature type="compositionally biased region" description="Acidic residues" evidence="1">
    <location>
        <begin position="444"/>
        <end position="458"/>
    </location>
</feature>
<dbReference type="EMBL" id="MU250524">
    <property type="protein sequence ID" value="KAG7452257.1"/>
    <property type="molecule type" value="Genomic_DNA"/>
</dbReference>
<feature type="compositionally biased region" description="Low complexity" evidence="1">
    <location>
        <begin position="307"/>
        <end position="322"/>
    </location>
</feature>
<feature type="region of interest" description="Disordered" evidence="1">
    <location>
        <begin position="202"/>
        <end position="244"/>
    </location>
</feature>
<evidence type="ECO:0000256" key="1">
    <source>
        <dbReference type="SAM" id="MobiDB-lite"/>
    </source>
</evidence>
<feature type="compositionally biased region" description="Basic and acidic residues" evidence="1">
    <location>
        <begin position="507"/>
        <end position="521"/>
    </location>
</feature>
<sequence length="575" mass="61954">MDGDAKRKITVKLYNGANESSTNSRFATTTLSASPLRSQSLASARPPLRPKAKVTSSATPNSLARKPKIISTVSSGLSTPSRAGSSVRSTPTNSSLGGQPKARPTAVRSNFRPLESSSTPATPNVPYQSSVKPFSVSTRGSPHRRSASAISFTQNGSTLSLPLSQASYGSPSSDTFTDTDAIHGDGAPKIKSKITRLAKPHELLSPSPQPISCPANGRNRTPSISSGVSLNSTNTSSTTPDYSLYPITTAVPAANSYRYGSVRASTTNRHHHQPFAPRDDSQINYSTTSFNAKIDPTTIPLPPQSPPTSSVSFSSRSSVSRSSRADSADSQHNASIKQNGVNLLGGIEDLMQFDATENDDSDGDSYEEETDLEHQAEGKVRAEAKSNRKIEDLEISNRSLLAINVSLEAMKHRQAKEIRDLKRKLRESRLILPPQAFKQVMDKDDTEEDEDEGEDGEEAPGTGDETYLHVKLLLDNLLQAAKQALETKPSDFETRGGAKVLSAEEVENWRDHEAEPTRDNYSKTSANTSLSPRRDNESNGDETFDSEDEVEALTMPSDSSPSSSPPPPILVTRSP</sequence>
<accession>A0A9P8AZS8</accession>
<dbReference type="PANTHER" id="PTHR38701">
    <property type="entry name" value="CHROMOSOME 8, WHOLE GENOME SHOTGUN SEQUENCE"/>
    <property type="match status" value="1"/>
</dbReference>
<feature type="compositionally biased region" description="Basic and acidic residues" evidence="1">
    <location>
        <begin position="372"/>
        <end position="383"/>
    </location>
</feature>
<evidence type="ECO:0000313" key="2">
    <source>
        <dbReference type="EMBL" id="KAG7452257.1"/>
    </source>
</evidence>
<feature type="compositionally biased region" description="Acidic residues" evidence="1">
    <location>
        <begin position="356"/>
        <end position="371"/>
    </location>
</feature>
<feature type="compositionally biased region" description="Polar residues" evidence="1">
    <location>
        <begin position="522"/>
        <end position="531"/>
    </location>
</feature>
<dbReference type="AlphaFoldDB" id="A0A9P8AZS8"/>
<feature type="compositionally biased region" description="Acidic residues" evidence="1">
    <location>
        <begin position="538"/>
        <end position="551"/>
    </location>
</feature>
<feature type="compositionally biased region" description="Polar residues" evidence="1">
    <location>
        <begin position="17"/>
        <end position="42"/>
    </location>
</feature>
<dbReference type="RefSeq" id="XP_043045757.1">
    <property type="nucleotide sequence ID" value="XM_043178753.1"/>
</dbReference>
<dbReference type="OrthoDB" id="2555519at2759"/>
<organism evidence="2 3">
    <name type="scientific">Guyanagaster necrorhizus</name>
    <dbReference type="NCBI Taxonomy" id="856835"/>
    <lineage>
        <taxon>Eukaryota</taxon>
        <taxon>Fungi</taxon>
        <taxon>Dikarya</taxon>
        <taxon>Basidiomycota</taxon>
        <taxon>Agaricomycotina</taxon>
        <taxon>Agaricomycetes</taxon>
        <taxon>Agaricomycetidae</taxon>
        <taxon>Agaricales</taxon>
        <taxon>Marasmiineae</taxon>
        <taxon>Physalacriaceae</taxon>
        <taxon>Guyanagaster</taxon>
    </lineage>
</organism>
<evidence type="ECO:0000313" key="3">
    <source>
        <dbReference type="Proteomes" id="UP000812287"/>
    </source>
</evidence>
<name>A0A9P8AZS8_9AGAR</name>
<feature type="compositionally biased region" description="Polar residues" evidence="1">
    <location>
        <begin position="115"/>
        <end position="140"/>
    </location>
</feature>
<feature type="region of interest" description="Disordered" evidence="1">
    <location>
        <begin position="15"/>
        <end position="156"/>
    </location>
</feature>
<gene>
    <name evidence="2" type="ORF">BT62DRAFT_1071417</name>
</gene>
<feature type="region of interest" description="Disordered" evidence="1">
    <location>
        <begin position="265"/>
        <end position="284"/>
    </location>
</feature>
<dbReference type="GeneID" id="66101047"/>
<dbReference type="Proteomes" id="UP000812287">
    <property type="component" value="Unassembled WGS sequence"/>
</dbReference>
<feature type="region of interest" description="Disordered" evidence="1">
    <location>
        <begin position="433"/>
        <end position="466"/>
    </location>
</feature>
<proteinExistence type="predicted"/>
<feature type="region of interest" description="Disordered" evidence="1">
    <location>
        <begin position="292"/>
        <end position="337"/>
    </location>
</feature>
<feature type="region of interest" description="Disordered" evidence="1">
    <location>
        <begin position="487"/>
        <end position="575"/>
    </location>
</feature>
<dbReference type="PANTHER" id="PTHR38701:SF1">
    <property type="entry name" value="UP-REGULATED DURING SEPTATION PROTEIN 1 DOMAIN-CONTAINING PROTEIN"/>
    <property type="match status" value="1"/>
</dbReference>
<feature type="compositionally biased region" description="Polar residues" evidence="1">
    <location>
        <begin position="71"/>
        <end position="97"/>
    </location>
</feature>